<sequence length="335" mass="37057">MKQHQSPHPTVFRLLFAGTVILFLPIGSVCSFSLPQLSFPDASIRRTLAPTEDRDLSLPPCRNSRRDILNLVLVASTGLVATPPLCNAAYDDPPVVLRLDTPEDKAGLVLYEVTIGSPSRKVVAIKQVLTYRPNLKLQPGLVLKDWPNAMSVLNRIRQGPYPIELQFYNLDASNGELGEALTAQDALTVAVQTSKTENSETTTTPSTASNSYVRRVVKEAENCRIKSRRDDVLEINYTARLQRTDGIIYDASEFRGTGRPYQMVLGSGDMLPGVDQGVVDMCPGEQRVIEIPPNLAYGQKGNKLFRIPPNTPLVWEVELVSVNSVRQLQNEEDDD</sequence>
<evidence type="ECO:0000256" key="4">
    <source>
        <dbReference type="PROSITE-ProRule" id="PRU00277"/>
    </source>
</evidence>
<proteinExistence type="predicted"/>
<dbReference type="GO" id="GO:0003755">
    <property type="term" value="F:peptidyl-prolyl cis-trans isomerase activity"/>
    <property type="evidence" value="ECO:0007669"/>
    <property type="project" value="UniProtKB-KW"/>
</dbReference>
<evidence type="ECO:0000256" key="2">
    <source>
        <dbReference type="ARBA" id="ARBA00022737"/>
    </source>
</evidence>
<dbReference type="InterPro" id="IPR001179">
    <property type="entry name" value="PPIase_FKBP_dom"/>
</dbReference>
<gene>
    <name evidence="6" type="ORF">SEMRO_392_G133300.1</name>
</gene>
<dbReference type="EMBL" id="CAICTM010000391">
    <property type="protein sequence ID" value="CAB9509495.1"/>
    <property type="molecule type" value="Genomic_DNA"/>
</dbReference>
<accession>A0A9N8DZK6</accession>
<evidence type="ECO:0000313" key="6">
    <source>
        <dbReference type="EMBL" id="CAB9509495.1"/>
    </source>
</evidence>
<dbReference type="OrthoDB" id="77911at2759"/>
<evidence type="ECO:0000256" key="3">
    <source>
        <dbReference type="ARBA" id="ARBA00023180"/>
    </source>
</evidence>
<dbReference type="Pfam" id="PF00254">
    <property type="entry name" value="FKBP_C"/>
    <property type="match status" value="1"/>
</dbReference>
<organism evidence="6 7">
    <name type="scientific">Seminavis robusta</name>
    <dbReference type="NCBI Taxonomy" id="568900"/>
    <lineage>
        <taxon>Eukaryota</taxon>
        <taxon>Sar</taxon>
        <taxon>Stramenopiles</taxon>
        <taxon>Ochrophyta</taxon>
        <taxon>Bacillariophyta</taxon>
        <taxon>Bacillariophyceae</taxon>
        <taxon>Bacillariophycidae</taxon>
        <taxon>Naviculales</taxon>
        <taxon>Naviculaceae</taxon>
        <taxon>Seminavis</taxon>
    </lineage>
</organism>
<dbReference type="Gene3D" id="3.10.50.40">
    <property type="match status" value="1"/>
</dbReference>
<reference evidence="6" key="1">
    <citation type="submission" date="2020-06" db="EMBL/GenBank/DDBJ databases">
        <authorList>
            <consortium name="Plant Systems Biology data submission"/>
        </authorList>
    </citation>
    <scope>NUCLEOTIDE SEQUENCE</scope>
    <source>
        <strain evidence="6">D6</strain>
    </source>
</reference>
<keyword evidence="3" id="KW-0325">Glycoprotein</keyword>
<dbReference type="PROSITE" id="PS50059">
    <property type="entry name" value="FKBP_PPIASE"/>
    <property type="match status" value="1"/>
</dbReference>
<protein>
    <recommendedName>
        <fullName evidence="4">peptidylprolyl isomerase</fullName>
        <ecNumber evidence="4">5.2.1.8</ecNumber>
    </recommendedName>
</protein>
<evidence type="ECO:0000313" key="7">
    <source>
        <dbReference type="Proteomes" id="UP001153069"/>
    </source>
</evidence>
<dbReference type="PANTHER" id="PTHR46222">
    <property type="entry name" value="PEPTIDYL-PROLYL CIS-TRANS ISOMERASE FKBP7/14"/>
    <property type="match status" value="1"/>
</dbReference>
<keyword evidence="7" id="KW-1185">Reference proteome</keyword>
<keyword evidence="2" id="KW-0677">Repeat</keyword>
<dbReference type="EC" id="5.2.1.8" evidence="4"/>
<keyword evidence="1" id="KW-0732">Signal</keyword>
<comment type="caution">
    <text evidence="6">The sequence shown here is derived from an EMBL/GenBank/DDBJ whole genome shotgun (WGS) entry which is preliminary data.</text>
</comment>
<name>A0A9N8DZK6_9STRA</name>
<dbReference type="AlphaFoldDB" id="A0A9N8DZK6"/>
<evidence type="ECO:0000256" key="1">
    <source>
        <dbReference type="ARBA" id="ARBA00022729"/>
    </source>
</evidence>
<dbReference type="Proteomes" id="UP001153069">
    <property type="component" value="Unassembled WGS sequence"/>
</dbReference>
<dbReference type="SUPFAM" id="SSF54534">
    <property type="entry name" value="FKBP-like"/>
    <property type="match status" value="1"/>
</dbReference>
<dbReference type="InterPro" id="IPR046357">
    <property type="entry name" value="PPIase_dom_sf"/>
</dbReference>
<keyword evidence="4" id="KW-0697">Rotamase</keyword>
<feature type="domain" description="PPIase FKBP-type" evidence="5">
    <location>
        <begin position="230"/>
        <end position="323"/>
    </location>
</feature>
<dbReference type="PANTHER" id="PTHR46222:SF3">
    <property type="entry name" value="PEPTIDYLPROLYL ISOMERASE"/>
    <property type="match status" value="1"/>
</dbReference>
<evidence type="ECO:0000259" key="5">
    <source>
        <dbReference type="PROSITE" id="PS50059"/>
    </source>
</evidence>
<comment type="catalytic activity">
    <reaction evidence="4">
        <text>[protein]-peptidylproline (omega=180) = [protein]-peptidylproline (omega=0)</text>
        <dbReference type="Rhea" id="RHEA:16237"/>
        <dbReference type="Rhea" id="RHEA-COMP:10747"/>
        <dbReference type="Rhea" id="RHEA-COMP:10748"/>
        <dbReference type="ChEBI" id="CHEBI:83833"/>
        <dbReference type="ChEBI" id="CHEBI:83834"/>
        <dbReference type="EC" id="5.2.1.8"/>
    </reaction>
</comment>
<keyword evidence="4" id="KW-0413">Isomerase</keyword>
<dbReference type="InterPro" id="IPR052273">
    <property type="entry name" value="PPIase_FKBP"/>
</dbReference>